<evidence type="ECO:0000313" key="2">
    <source>
        <dbReference type="Proteomes" id="UP001165190"/>
    </source>
</evidence>
<organism evidence="1 2">
    <name type="scientific">Hibiscus trionum</name>
    <name type="common">Flower of an hour</name>
    <dbReference type="NCBI Taxonomy" id="183268"/>
    <lineage>
        <taxon>Eukaryota</taxon>
        <taxon>Viridiplantae</taxon>
        <taxon>Streptophyta</taxon>
        <taxon>Embryophyta</taxon>
        <taxon>Tracheophyta</taxon>
        <taxon>Spermatophyta</taxon>
        <taxon>Magnoliopsida</taxon>
        <taxon>eudicotyledons</taxon>
        <taxon>Gunneridae</taxon>
        <taxon>Pentapetalae</taxon>
        <taxon>rosids</taxon>
        <taxon>malvids</taxon>
        <taxon>Malvales</taxon>
        <taxon>Malvaceae</taxon>
        <taxon>Malvoideae</taxon>
        <taxon>Hibiscus</taxon>
    </lineage>
</organism>
<comment type="caution">
    <text evidence="1">The sequence shown here is derived from an EMBL/GenBank/DDBJ whole genome shotgun (WGS) entry which is preliminary data.</text>
</comment>
<dbReference type="EMBL" id="BSYR01000016">
    <property type="protein sequence ID" value="GMI79326.1"/>
    <property type="molecule type" value="Genomic_DNA"/>
</dbReference>
<dbReference type="AlphaFoldDB" id="A0A9W7LX60"/>
<protein>
    <submittedName>
        <fullName evidence="1">Uncharacterized protein</fullName>
    </submittedName>
</protein>
<dbReference type="Proteomes" id="UP001165190">
    <property type="component" value="Unassembled WGS sequence"/>
</dbReference>
<name>A0A9W7LX60_HIBTR</name>
<sequence>MACFVSLSLSVPLCSIQNPHKGRYPKNSARCRFPGPGTTKTASFFLALCSSNKSMFSVNGKRYLNTVSTHFDQVVSCSLNASSCTRTALIGYWVGPDIDDGWGFVEASICRSE</sequence>
<accession>A0A9W7LX60</accession>
<reference evidence="1" key="1">
    <citation type="submission" date="2023-05" db="EMBL/GenBank/DDBJ databases">
        <title>Genome and transcriptome analyses reveal genes involved in the formation of fine ridges on petal epidermal cells in Hibiscus trionum.</title>
        <authorList>
            <person name="Koshimizu S."/>
            <person name="Masuda S."/>
            <person name="Ishii T."/>
            <person name="Shirasu K."/>
            <person name="Hoshino A."/>
            <person name="Arita M."/>
        </authorList>
    </citation>
    <scope>NUCLEOTIDE SEQUENCE</scope>
    <source>
        <strain evidence="1">Hamamatsu line</strain>
    </source>
</reference>
<proteinExistence type="predicted"/>
<gene>
    <name evidence="1" type="ORF">HRI_001601900</name>
</gene>
<keyword evidence="2" id="KW-1185">Reference proteome</keyword>
<evidence type="ECO:0000313" key="1">
    <source>
        <dbReference type="EMBL" id="GMI79326.1"/>
    </source>
</evidence>
<dbReference type="OrthoDB" id="1685715at2759"/>